<organism evidence="1 2">
    <name type="scientific">Vermiconidia calcicola</name>
    <dbReference type="NCBI Taxonomy" id="1690605"/>
    <lineage>
        <taxon>Eukaryota</taxon>
        <taxon>Fungi</taxon>
        <taxon>Dikarya</taxon>
        <taxon>Ascomycota</taxon>
        <taxon>Pezizomycotina</taxon>
        <taxon>Dothideomycetes</taxon>
        <taxon>Dothideomycetidae</taxon>
        <taxon>Mycosphaerellales</taxon>
        <taxon>Extremaceae</taxon>
        <taxon>Vermiconidia</taxon>
    </lineage>
</organism>
<protein>
    <submittedName>
        <fullName evidence="1">Uncharacterized protein</fullName>
    </submittedName>
</protein>
<gene>
    <name evidence="1" type="ORF">LTR37_014285</name>
</gene>
<accession>A0ACC3MWU4</accession>
<evidence type="ECO:0000313" key="1">
    <source>
        <dbReference type="EMBL" id="KAK3703707.1"/>
    </source>
</evidence>
<keyword evidence="2" id="KW-1185">Reference proteome</keyword>
<name>A0ACC3MWU4_9PEZI</name>
<dbReference type="EMBL" id="JAUTXU010000148">
    <property type="protein sequence ID" value="KAK3703707.1"/>
    <property type="molecule type" value="Genomic_DNA"/>
</dbReference>
<evidence type="ECO:0000313" key="2">
    <source>
        <dbReference type="Proteomes" id="UP001281147"/>
    </source>
</evidence>
<reference evidence="1" key="1">
    <citation type="submission" date="2023-07" db="EMBL/GenBank/DDBJ databases">
        <title>Black Yeasts Isolated from many extreme environments.</title>
        <authorList>
            <person name="Coleine C."/>
            <person name="Stajich J.E."/>
            <person name="Selbmann L."/>
        </authorList>
    </citation>
    <scope>NUCLEOTIDE SEQUENCE</scope>
    <source>
        <strain evidence="1">CCFEE 5714</strain>
    </source>
</reference>
<proteinExistence type="predicted"/>
<sequence length="265" mass="29424">MAKVTAIVGPTSTTQSLAEQAVASGAAAQVLDLPELLETVLLSLNITTLFKLQRVNKRFQHVIAESRRIQMKMFLIEDPSSTLNDKDNVNPLIDLGRTVFKEDWIFIRESEPFSKPFDTSIPSLRTFRHTANPFPESFDISILTESNILHHSSHESWRKTRLLAGSRNMRAGSMMILDPSHVTVKNFTLENHEDLTLGQLADSCHLIEQEPPDSTSPGRDTKDQLPAGLQTSQQSIMQLTSRLLKGFLAQSSGQSKVVVSSVQAC</sequence>
<comment type="caution">
    <text evidence="1">The sequence shown here is derived from an EMBL/GenBank/DDBJ whole genome shotgun (WGS) entry which is preliminary data.</text>
</comment>
<dbReference type="Proteomes" id="UP001281147">
    <property type="component" value="Unassembled WGS sequence"/>
</dbReference>